<dbReference type="RefSeq" id="WP_256533788.1">
    <property type="nucleotide sequence ID" value="NZ_CP101824.1"/>
</dbReference>
<keyword evidence="3" id="KW-1185">Reference proteome</keyword>
<feature type="region of interest" description="Disordered" evidence="1">
    <location>
        <begin position="1"/>
        <end position="31"/>
    </location>
</feature>
<dbReference type="Proteomes" id="UP001595846">
    <property type="component" value="Unassembled WGS sequence"/>
</dbReference>
<name>A0ABD5NL98_9EURY</name>
<gene>
    <name evidence="2" type="ORF">ACFOUR_04125</name>
</gene>
<evidence type="ECO:0000313" key="2">
    <source>
        <dbReference type="EMBL" id="MFC3957560.1"/>
    </source>
</evidence>
<dbReference type="AlphaFoldDB" id="A0ABD5NL98"/>
<reference evidence="2 3" key="1">
    <citation type="journal article" date="2019" name="Int. J. Syst. Evol. Microbiol.">
        <title>The Global Catalogue of Microorganisms (GCM) 10K type strain sequencing project: providing services to taxonomists for standard genome sequencing and annotation.</title>
        <authorList>
            <consortium name="The Broad Institute Genomics Platform"/>
            <consortium name="The Broad Institute Genome Sequencing Center for Infectious Disease"/>
            <person name="Wu L."/>
            <person name="Ma J."/>
        </authorList>
    </citation>
    <scope>NUCLEOTIDE SEQUENCE [LARGE SCALE GENOMIC DNA]</scope>
    <source>
        <strain evidence="2 3">IBRC-M 10256</strain>
    </source>
</reference>
<comment type="caution">
    <text evidence="2">The sequence shown here is derived from an EMBL/GenBank/DDBJ whole genome shotgun (WGS) entry which is preliminary data.</text>
</comment>
<organism evidence="2 3">
    <name type="scientific">Halovivax cerinus</name>
    <dbReference type="NCBI Taxonomy" id="1487865"/>
    <lineage>
        <taxon>Archaea</taxon>
        <taxon>Methanobacteriati</taxon>
        <taxon>Methanobacteriota</taxon>
        <taxon>Stenosarchaea group</taxon>
        <taxon>Halobacteria</taxon>
        <taxon>Halobacteriales</taxon>
        <taxon>Natrialbaceae</taxon>
        <taxon>Halovivax</taxon>
    </lineage>
</organism>
<dbReference type="GeneID" id="73902928"/>
<evidence type="ECO:0000256" key="1">
    <source>
        <dbReference type="SAM" id="MobiDB-lite"/>
    </source>
</evidence>
<proteinExistence type="predicted"/>
<sequence>MSDPDAVSSVSSVTETSDEALPPEKFPKPPNVEEMTDDQIGEWYKNLLSPVEQAKHRRAAEKLLEGGRDPTEAEYRTLMNEFFADLSTPANLRRLEAKLKEVR</sequence>
<accession>A0ABD5NL98</accession>
<protein>
    <submittedName>
        <fullName evidence="2">Uncharacterized protein</fullName>
    </submittedName>
</protein>
<dbReference type="EMBL" id="JBHSAQ010000002">
    <property type="protein sequence ID" value="MFC3957560.1"/>
    <property type="molecule type" value="Genomic_DNA"/>
</dbReference>
<evidence type="ECO:0000313" key="3">
    <source>
        <dbReference type="Proteomes" id="UP001595846"/>
    </source>
</evidence>